<dbReference type="OrthoDB" id="506431at2759"/>
<dbReference type="InterPro" id="IPR002500">
    <property type="entry name" value="PAPS_reduct_dom"/>
</dbReference>
<proteinExistence type="inferred from homology"/>
<dbReference type="PANTHER" id="PTHR43509:SF1">
    <property type="entry name" value="SULFATE ADENYLYLTRANSFERASE"/>
    <property type="match status" value="1"/>
</dbReference>
<evidence type="ECO:0000313" key="14">
    <source>
        <dbReference type="Proteomes" id="UP000008743"/>
    </source>
</evidence>
<evidence type="ECO:0000256" key="8">
    <source>
        <dbReference type="ARBA" id="ARBA00037980"/>
    </source>
</evidence>
<evidence type="ECO:0000313" key="13">
    <source>
        <dbReference type="EMBL" id="KJE91239.1"/>
    </source>
</evidence>
<evidence type="ECO:0000256" key="7">
    <source>
        <dbReference type="ARBA" id="ARBA00031812"/>
    </source>
</evidence>
<name>A0A0D2X1Q9_CAPO3</name>
<dbReference type="InParanoid" id="A0A0D2X1Q9"/>
<dbReference type="SUPFAM" id="SSF52374">
    <property type="entry name" value="Nucleotidylyl transferase"/>
    <property type="match status" value="1"/>
</dbReference>
<dbReference type="CDD" id="cd23945">
    <property type="entry name" value="PAPS_reductase"/>
    <property type="match status" value="1"/>
</dbReference>
<feature type="domain" description="Phosphoadenosine phosphosulphate reductase" evidence="10">
    <location>
        <begin position="33"/>
        <end position="246"/>
    </location>
</feature>
<feature type="domain" description="ATP-sulfurylase PUA-like" evidence="12">
    <location>
        <begin position="282"/>
        <end position="433"/>
    </location>
</feature>
<dbReference type="Gene3D" id="3.40.50.620">
    <property type="entry name" value="HUPs"/>
    <property type="match status" value="2"/>
</dbReference>
<evidence type="ECO:0000259" key="12">
    <source>
        <dbReference type="Pfam" id="PF14306"/>
    </source>
</evidence>
<keyword evidence="6" id="KW-0067">ATP-binding</keyword>
<dbReference type="NCBIfam" id="TIGR00339">
    <property type="entry name" value="sopT"/>
    <property type="match status" value="1"/>
</dbReference>
<evidence type="ECO:0000256" key="2">
    <source>
        <dbReference type="ARBA" id="ARBA00012391"/>
    </source>
</evidence>
<protein>
    <recommendedName>
        <fullName evidence="2">sulfate adenylyltransferase</fullName>
        <ecNumber evidence="2">2.7.7.4</ecNumber>
    </recommendedName>
    <alternativeName>
        <fullName evidence="9">ATP-sulfurylase</fullName>
    </alternativeName>
    <alternativeName>
        <fullName evidence="7">Sulfate adenylate transferase</fullName>
    </alternativeName>
</protein>
<dbReference type="SUPFAM" id="SSF88697">
    <property type="entry name" value="PUA domain-like"/>
    <property type="match status" value="1"/>
</dbReference>
<dbReference type="InterPro" id="IPR024951">
    <property type="entry name" value="Sulfurylase_cat_dom"/>
</dbReference>
<dbReference type="OMA" id="VWKSFGD"/>
<dbReference type="eggNOG" id="KOG0636">
    <property type="taxonomic scope" value="Eukaryota"/>
</dbReference>
<dbReference type="Proteomes" id="UP000008743">
    <property type="component" value="Unassembled WGS sequence"/>
</dbReference>
<reference evidence="14" key="1">
    <citation type="submission" date="2011-02" db="EMBL/GenBank/DDBJ databases">
        <title>The Genome Sequence of Capsaspora owczarzaki ATCC 30864.</title>
        <authorList>
            <person name="Russ C."/>
            <person name="Cuomo C."/>
            <person name="Burger G."/>
            <person name="Gray M.W."/>
            <person name="Holland P.W.H."/>
            <person name="King N."/>
            <person name="Lang F.B.F."/>
            <person name="Roger A.J."/>
            <person name="Ruiz-Trillo I."/>
            <person name="Young S.K."/>
            <person name="Zeng Q."/>
            <person name="Gargeya S."/>
            <person name="Alvarado L."/>
            <person name="Berlin A."/>
            <person name="Chapman S.B."/>
            <person name="Chen Z."/>
            <person name="Freedman E."/>
            <person name="Gellesch M."/>
            <person name="Goldberg J."/>
            <person name="Griggs A."/>
            <person name="Gujja S."/>
            <person name="Heilman E."/>
            <person name="Heiman D."/>
            <person name="Howarth C."/>
            <person name="Mehta T."/>
            <person name="Neiman D."/>
            <person name="Pearson M."/>
            <person name="Roberts A."/>
            <person name="Saif S."/>
            <person name="Shea T."/>
            <person name="Shenoy N."/>
            <person name="Sisk P."/>
            <person name="Stolte C."/>
            <person name="Sykes S."/>
            <person name="White J."/>
            <person name="Yandava C."/>
            <person name="Haas B."/>
            <person name="Nusbaum C."/>
            <person name="Birren B."/>
        </authorList>
    </citation>
    <scope>NUCLEOTIDE SEQUENCE</scope>
    <source>
        <strain evidence="14">ATCC 30864</strain>
    </source>
</reference>
<gene>
    <name evidence="13" type="ORF">CAOG_002404</name>
</gene>
<dbReference type="STRING" id="595528.A0A0D2X1Q9"/>
<accession>A0A0D2X1Q9</accession>
<feature type="domain" description="Sulphate adenylyltransferase catalytic" evidence="11">
    <location>
        <begin position="445"/>
        <end position="653"/>
    </location>
</feature>
<evidence type="ECO:0000256" key="5">
    <source>
        <dbReference type="ARBA" id="ARBA00022741"/>
    </source>
</evidence>
<comment type="pathway">
    <text evidence="1">Sulfur metabolism; hydrogen sulfide biosynthesis; sulfite from sulfate: step 1/3.</text>
</comment>
<keyword evidence="5" id="KW-0547">Nucleotide-binding</keyword>
<keyword evidence="14" id="KW-1185">Reference proteome</keyword>
<dbReference type="PhylomeDB" id="A0A0D2X1Q9"/>
<dbReference type="GO" id="GO:0004781">
    <property type="term" value="F:sulfate adenylyltransferase (ATP) activity"/>
    <property type="evidence" value="ECO:0007669"/>
    <property type="project" value="UniProtKB-EC"/>
</dbReference>
<evidence type="ECO:0000256" key="4">
    <source>
        <dbReference type="ARBA" id="ARBA00022695"/>
    </source>
</evidence>
<sequence length="667" mass="74882">MSTPVVTLDERIAQFKVDVERYLADYIDSPSQIVLASAWLISDNVILDLWHRFFPNALPSIVGVDTLHLFPETHAVVDEIAARYNVKPLVVKPEGCETLADFVSKFGTHETLSHAAFDAHSKIDPLTGAFDQLKKRVAITGRRADQGNARVTLAVWEEDKKTFNPLADWSWQDVTEYTLIRRVPYNALHRVLSVSDTYVAPVDRDKPHLAKFRHVQLALPYFAYDQDAIKAHGKFVYVWKSFGDTHTTVPVELDKSERAGRFVGREQTECGIHTRIAPKGVPHGGILINRVLAANDPKIAELRAAAKHKIVLTERQTCDAELIANGGFSPLTGFLDLKAYEKVVHTMRLPEEQLFGLPITLDTDNEEIQEGDIVELVDDLTNGQFFIQVDSKWVPNRTTESVKCFGTASLEHPSAFHLLTEKKKYNIGGPLWATALPKRDWVVCRTPAEVRATKTAGRNLVAFQSRNPLHKAHVAMFLQVASEFKADVMVHPVVGPTKGDDVPPQVRKQVYDVLAAKLTNVHFDYLPYSMLVAGPREALQHIIIRKNYGCTHMIVGRDHAGCKDASGKDFYGPWDAQELLKPLQKELGIDMVAFRDQVYVQEENRYMSGDEAKEKGFTPLSISGTKFRSMLLSGEDIPEWFAYPDVITVLRKWAQQQQQQSVASAAQ</sequence>
<dbReference type="Pfam" id="PF14306">
    <property type="entry name" value="PUA_2"/>
    <property type="match status" value="1"/>
</dbReference>
<dbReference type="EC" id="2.7.7.4" evidence="2"/>
<keyword evidence="3" id="KW-0808">Transferase</keyword>
<dbReference type="GO" id="GO:0005524">
    <property type="term" value="F:ATP binding"/>
    <property type="evidence" value="ECO:0007669"/>
    <property type="project" value="UniProtKB-KW"/>
</dbReference>
<evidence type="ECO:0000256" key="1">
    <source>
        <dbReference type="ARBA" id="ARBA00005048"/>
    </source>
</evidence>
<evidence type="ECO:0000256" key="9">
    <source>
        <dbReference type="ARBA" id="ARBA00041598"/>
    </source>
</evidence>
<keyword evidence="4" id="KW-0548">Nucleotidyltransferase</keyword>
<evidence type="ECO:0000256" key="3">
    <source>
        <dbReference type="ARBA" id="ARBA00022679"/>
    </source>
</evidence>
<dbReference type="PANTHER" id="PTHR43509">
    <property type="match status" value="1"/>
</dbReference>
<dbReference type="Pfam" id="PF01507">
    <property type="entry name" value="PAPS_reduct"/>
    <property type="match status" value="1"/>
</dbReference>
<dbReference type="EMBL" id="KE346362">
    <property type="protein sequence ID" value="KJE91239.1"/>
    <property type="molecule type" value="Genomic_DNA"/>
</dbReference>
<dbReference type="InterPro" id="IPR002650">
    <property type="entry name" value="Sulphate_adenylyltransferase"/>
</dbReference>
<dbReference type="RefSeq" id="XP_004349154.1">
    <property type="nucleotide sequence ID" value="XM_004349104.2"/>
</dbReference>
<organism evidence="13 14">
    <name type="scientific">Capsaspora owczarzaki (strain ATCC 30864)</name>
    <dbReference type="NCBI Taxonomy" id="595528"/>
    <lineage>
        <taxon>Eukaryota</taxon>
        <taxon>Filasterea</taxon>
        <taxon>Capsaspora</taxon>
    </lineage>
</organism>
<evidence type="ECO:0000256" key="6">
    <source>
        <dbReference type="ARBA" id="ARBA00022840"/>
    </source>
</evidence>
<dbReference type="FunCoup" id="A0A0D2X1Q9">
    <property type="interactions" value="211"/>
</dbReference>
<dbReference type="Gene3D" id="3.10.400.10">
    <property type="entry name" value="Sulfate adenylyltransferase"/>
    <property type="match status" value="1"/>
</dbReference>
<dbReference type="SUPFAM" id="SSF52402">
    <property type="entry name" value="Adenine nucleotide alpha hydrolases-like"/>
    <property type="match status" value="1"/>
</dbReference>
<evidence type="ECO:0000259" key="11">
    <source>
        <dbReference type="Pfam" id="PF01747"/>
    </source>
</evidence>
<dbReference type="eggNOG" id="KOG0189">
    <property type="taxonomic scope" value="Eukaryota"/>
</dbReference>
<dbReference type="InterPro" id="IPR015947">
    <property type="entry name" value="PUA-like_sf"/>
</dbReference>
<dbReference type="InterPro" id="IPR025980">
    <property type="entry name" value="ATP-Sase_PUA-like_dom"/>
</dbReference>
<comment type="similarity">
    <text evidence="8">Belongs to the sulfate adenylyltransferase family.</text>
</comment>
<dbReference type="Pfam" id="PF01747">
    <property type="entry name" value="ATP-sulfurylase"/>
    <property type="match status" value="1"/>
</dbReference>
<dbReference type="InterPro" id="IPR014729">
    <property type="entry name" value="Rossmann-like_a/b/a_fold"/>
</dbReference>
<dbReference type="AlphaFoldDB" id="A0A0D2X1Q9"/>
<evidence type="ECO:0000259" key="10">
    <source>
        <dbReference type="Pfam" id="PF01507"/>
    </source>
</evidence>
<dbReference type="GO" id="GO:0000103">
    <property type="term" value="P:sulfate assimilation"/>
    <property type="evidence" value="ECO:0007669"/>
    <property type="project" value="InterPro"/>
</dbReference>